<keyword evidence="1" id="KW-1133">Transmembrane helix</keyword>
<name>A0AB94IDT8_9GAMM</name>
<dbReference type="InterPro" id="IPR017850">
    <property type="entry name" value="Alkaline_phosphatase_core_sf"/>
</dbReference>
<feature type="transmembrane region" description="Helical" evidence="1">
    <location>
        <begin position="91"/>
        <end position="111"/>
    </location>
</feature>
<keyword evidence="5" id="KW-1185">Reference proteome</keyword>
<keyword evidence="1" id="KW-0472">Membrane</keyword>
<dbReference type="InterPro" id="IPR052701">
    <property type="entry name" value="GAG_Ulvan_Degrading_Sulfatases"/>
</dbReference>
<evidence type="ECO:0000313" key="4">
    <source>
        <dbReference type="EMBL" id="TEA27630.1"/>
    </source>
</evidence>
<evidence type="ECO:0000259" key="3">
    <source>
        <dbReference type="Pfam" id="PF11893"/>
    </source>
</evidence>
<organism evidence="4 5">
    <name type="scientific">Candidatus Schmidhempelia bombi str. Bimp</name>
    <dbReference type="NCBI Taxonomy" id="1387197"/>
    <lineage>
        <taxon>Bacteria</taxon>
        <taxon>Pseudomonadati</taxon>
        <taxon>Pseudomonadota</taxon>
        <taxon>Gammaproteobacteria</taxon>
        <taxon>Orbales</taxon>
        <taxon>Orbaceae</taxon>
        <taxon>Candidatus Schmidhempelia</taxon>
    </lineage>
</organism>
<feature type="transmembrane region" description="Helical" evidence="1">
    <location>
        <begin position="172"/>
        <end position="194"/>
    </location>
</feature>
<feature type="domain" description="Sulfatase N-terminal" evidence="2">
    <location>
        <begin position="271"/>
        <end position="514"/>
    </location>
</feature>
<dbReference type="Gene3D" id="3.40.720.10">
    <property type="entry name" value="Alkaline Phosphatase, subunit A"/>
    <property type="match status" value="1"/>
</dbReference>
<dbReference type="Pfam" id="PF00884">
    <property type="entry name" value="Sulfatase"/>
    <property type="match status" value="1"/>
</dbReference>
<dbReference type="PIRSF" id="PIRSF004950">
    <property type="entry name" value="Mmb_sulf_HI0842"/>
    <property type="match status" value="1"/>
</dbReference>
<proteinExistence type="predicted"/>
<dbReference type="InterPro" id="IPR012159">
    <property type="entry name" value="YejM-like"/>
</dbReference>
<dbReference type="EMBL" id="AWGA01000024">
    <property type="protein sequence ID" value="TEA27630.1"/>
    <property type="molecule type" value="Genomic_DNA"/>
</dbReference>
<dbReference type="InterPro" id="IPR024588">
    <property type="entry name" value="YejM_N"/>
</dbReference>
<dbReference type="SUPFAM" id="SSF53649">
    <property type="entry name" value="Alkaline phosphatase-like"/>
    <property type="match status" value="1"/>
</dbReference>
<feature type="transmembrane region" description="Helical" evidence="1">
    <location>
        <begin position="54"/>
        <end position="79"/>
    </location>
</feature>
<feature type="transmembrane region" description="Helical" evidence="1">
    <location>
        <begin position="21"/>
        <end position="42"/>
    </location>
</feature>
<dbReference type="RefSeq" id="WP_036562416.1">
    <property type="nucleotide sequence ID" value="NZ_AWGA01000024.1"/>
</dbReference>
<accession>A0AB94IDT8</accession>
<evidence type="ECO:0000313" key="5">
    <source>
        <dbReference type="Proteomes" id="UP000506160"/>
    </source>
</evidence>
<reference evidence="4 5" key="1">
    <citation type="journal article" date="2014" name="Appl. Environ. Microbiol.">
        <title>Genomic features of a bumble bee symbiont reflect its host environment.</title>
        <authorList>
            <person name="Martinson V.G."/>
            <person name="Magoc T."/>
            <person name="Koch H."/>
            <person name="Salzberg S.L."/>
            <person name="Moran N.A."/>
        </authorList>
    </citation>
    <scope>NUCLEOTIDE SEQUENCE [LARGE SCALE GENOMIC DNA]</scope>
    <source>
        <strain evidence="4 5">Bimp</strain>
    </source>
</reference>
<feature type="transmembrane region" description="Helical" evidence="1">
    <location>
        <begin position="141"/>
        <end position="160"/>
    </location>
</feature>
<dbReference type="AlphaFoldDB" id="A0AB94IDT8"/>
<sequence length="601" mass="69274">MQLNIKSYHKHRDDTSQIISWGHWFTLFNIVIVTILGSRYVFIADWPATFWGRFYAIISSIGQFSFLCFAFYVVLLFPLSFVIRSARYTRLIATFIATIGITLLLIDIEIFSRFRMHLNLTIWEIVTAGKDNILSREWQKLFIFVPLIFLVEIFSSFLIWKKLRSLTKRRRYTKPVVTVLIASFFSSHFIHIWADANFYRPITMQRTSLPLSYPMTARHFLAKYGFISSEEANYRDINQGNPFAMPIEYPLAKIEFNKDKSPYNLLIITIDNMAAASLSSDNTPFLSNFAASNQLFTHHYSASNVSYLGLFSLFYGIDSNYYNSIMASHESSVLLDTITKQQYSLGLFSSDGFNLPFYRNSLLSNFSLPTTESYTNKETTDHWRQWLNNLEQAPVNTPWFSLINYQLFDKDYKLDSTKPLTVQNYQHALQRFDKQLSRVINYLEEKEIADSTVIVITAAQGIESVNGKVSVGHAKNDFGRELLHVPLVIAWPQKPAAVIAQGTSHTDITRTLMQNLLHVTTPAERYSQGANLFALPAMRNWLIAGNETHLAALYIDKTVVIDAFGHYKIYDVDNHAFKQQKLDLATFLQLVTSNRRFMVTH</sequence>
<dbReference type="PANTHER" id="PTHR43751">
    <property type="entry name" value="SULFATASE"/>
    <property type="match status" value="1"/>
</dbReference>
<dbReference type="PANTHER" id="PTHR43751:SF3">
    <property type="entry name" value="SULFATASE N-TERMINAL DOMAIN-CONTAINING PROTEIN"/>
    <property type="match status" value="1"/>
</dbReference>
<keyword evidence="1" id="KW-0812">Transmembrane</keyword>
<protein>
    <submittedName>
        <fullName evidence="4">DUF3413 domain-containing protein</fullName>
    </submittedName>
</protein>
<dbReference type="Proteomes" id="UP000506160">
    <property type="component" value="Unassembled WGS sequence"/>
</dbReference>
<dbReference type="InterPro" id="IPR000917">
    <property type="entry name" value="Sulfatase_N"/>
</dbReference>
<evidence type="ECO:0000256" key="1">
    <source>
        <dbReference type="SAM" id="Phobius"/>
    </source>
</evidence>
<feature type="domain" description="Inner membrane protein YejM N-terminal" evidence="3">
    <location>
        <begin position="10"/>
        <end position="255"/>
    </location>
</feature>
<comment type="caution">
    <text evidence="4">The sequence shown here is derived from an EMBL/GenBank/DDBJ whole genome shotgun (WGS) entry which is preliminary data.</text>
</comment>
<dbReference type="Pfam" id="PF11893">
    <property type="entry name" value="DUF3413"/>
    <property type="match status" value="1"/>
</dbReference>
<gene>
    <name evidence="4" type="ORF">O970_02465</name>
</gene>
<evidence type="ECO:0000259" key="2">
    <source>
        <dbReference type="Pfam" id="PF00884"/>
    </source>
</evidence>